<reference evidence="1 2" key="1">
    <citation type="journal article" date="2013" name="PLoS ONE">
        <title>Assembly-driven community genomics of a hypersaline microbial ecosystem.</title>
        <authorList>
            <person name="Podell S."/>
            <person name="Ugalde J.A."/>
            <person name="Narasingarao P."/>
            <person name="Banfield J.F."/>
            <person name="Heidelberg K.B."/>
            <person name="Allen E.E."/>
        </authorList>
    </citation>
    <scope>NUCLEOTIDE SEQUENCE [LARGE SCALE GENOMIC DNA]</scope>
    <source>
        <strain evidence="2">J07HQW1</strain>
    </source>
</reference>
<sequence length="67" mass="7516">MTSYRNQGEYLTLERQDESDTPCAVSCTGGARRLPQGFDVTPGWVHKRSVGYSTLKSNLLDKSHEQL</sequence>
<dbReference type="AlphaFoldDB" id="U1MM25"/>
<proteinExistence type="predicted"/>
<organism evidence="1 2">
    <name type="scientific">Haloquadratum walsbyi J07HQW1</name>
    <dbReference type="NCBI Taxonomy" id="1238424"/>
    <lineage>
        <taxon>Archaea</taxon>
        <taxon>Methanobacteriati</taxon>
        <taxon>Methanobacteriota</taxon>
        <taxon>Stenosarchaea group</taxon>
        <taxon>Halobacteria</taxon>
        <taxon>Halobacteriales</taxon>
        <taxon>Haloferacaceae</taxon>
        <taxon>Haloquadratum</taxon>
    </lineage>
</organism>
<accession>U1MM25</accession>
<protein>
    <submittedName>
        <fullName evidence="1">Uncharacterized protein</fullName>
    </submittedName>
</protein>
<dbReference type="STRING" id="1238424.J07HQW1_00807"/>
<gene>
    <name evidence="1" type="ORF">J07HQW1_00807</name>
</gene>
<name>U1MM25_9EURY</name>
<dbReference type="EMBL" id="KE356560">
    <property type="protein sequence ID" value="ERG90779.1"/>
    <property type="molecule type" value="Genomic_DNA"/>
</dbReference>
<dbReference type="HOGENOM" id="CLU_2802144_0_0_2"/>
<dbReference type="Proteomes" id="UP000030649">
    <property type="component" value="Unassembled WGS sequence"/>
</dbReference>
<evidence type="ECO:0000313" key="1">
    <source>
        <dbReference type="EMBL" id="ERG90779.1"/>
    </source>
</evidence>
<evidence type="ECO:0000313" key="2">
    <source>
        <dbReference type="Proteomes" id="UP000030649"/>
    </source>
</evidence>